<gene>
    <name evidence="7" type="ORF">FGO68_gene12443</name>
</gene>
<dbReference type="PIRSF" id="PIRSF036945">
    <property type="entry name" value="Spt5"/>
    <property type="match status" value="1"/>
</dbReference>
<evidence type="ECO:0000256" key="2">
    <source>
        <dbReference type="ARBA" id="ARBA00006956"/>
    </source>
</evidence>
<sequence length="860" mass="97248">MSEISGANKRALKEKSKKHKKSKKSKRDQNPSEDEEDDYDEENEYDEADDYSEESKTKGGRKKSKPSKKTTSKGKASNKNLGVRKFLDVEADEDDNDFESDDEEREIKGGKEQQYYKPEELARRNDQTQKFKEIERKAKGGDYDDMAEEEDEDDDDEEYEGQRNRQPSVNDPRLWQVRVKRGAERQTVMSLMNKSIDFARKGKPLAILSATCSENVEGFIYVEAFKEIHVRTAIEGLYSILGGKVSLVELAEMTGIYQNTSETDQRFQDIKLHQWVRIKSGLYAGDLGLVEALPSDNKIWLRVIPRIDLTVRKDQDKKKTFQLIRPPQKQFNVEEAKKIFGSDKISRQPVSYLKNKHFDVYKKHYFRKGFLYKNFTYKQIDIDSVTKPGVEEVQSFIRILKNTSSSGLIKNHDDQNNDTSGDEGVTAEVLIKKTFYQDGSPAEICKEDKIKVIKGDLNGTLGVVTLVEREVGFIRFKATNIPGFEDELRIEYSSVAKYFEPGDHVRIIDGKNAGETGIVIKSETNDKGSFASIILAQSKKEIRIFTNNLKLKSKIEQTGSAQAVGGQAMLSDKLSGTAYKAQEMVAFNQSKNVGIILQVDLQTGTGQDYLRLINDQGTLQTVKSSDINKKFDLREMKSKSTAIDSKGHTIYVDNVVKIVGGQYKGRKGVVKYIYRDVVFLWDREFHQTNGLFVEKTRNLVALGQEQMSSDGASGASMNKRTRDPLLHKDVLITGGYWKGHRGKVCQIDDRQAIIEISSVCRKIPIERTAIQEIHAAQVSGAGNQDNDFNMGGRTVYEAGKTPLQYNTPSYYPHGPQHWGQTPGQGTEYGGNMSPAFSHHGGSQYFPEYGNQRFTPGLKKE</sequence>
<feature type="compositionally biased region" description="Acidic residues" evidence="5">
    <location>
        <begin position="89"/>
        <end position="104"/>
    </location>
</feature>
<dbReference type="Pfam" id="PF00467">
    <property type="entry name" value="KOW"/>
    <property type="match status" value="1"/>
</dbReference>
<dbReference type="Pfam" id="PF23291">
    <property type="entry name" value="KOW4_SPT5"/>
    <property type="match status" value="1"/>
</dbReference>
<feature type="compositionally biased region" description="Basic residues" evidence="5">
    <location>
        <begin position="10"/>
        <end position="26"/>
    </location>
</feature>
<dbReference type="GO" id="GO:0006357">
    <property type="term" value="P:regulation of transcription by RNA polymerase II"/>
    <property type="evidence" value="ECO:0007669"/>
    <property type="project" value="InterPro"/>
</dbReference>
<dbReference type="InterPro" id="IPR041977">
    <property type="entry name" value="KOW_Spt5_4"/>
</dbReference>
<proteinExistence type="inferred from homology"/>
<dbReference type="Pfam" id="PF23042">
    <property type="entry name" value="KOW1_SPT5"/>
    <property type="match status" value="1"/>
</dbReference>
<evidence type="ECO:0000256" key="5">
    <source>
        <dbReference type="SAM" id="MobiDB-lite"/>
    </source>
</evidence>
<dbReference type="InterPro" id="IPR008991">
    <property type="entry name" value="Translation_prot_SH3-like_sf"/>
</dbReference>
<feature type="compositionally biased region" description="Basic and acidic residues" evidence="5">
    <location>
        <begin position="117"/>
        <end position="142"/>
    </location>
</feature>
<dbReference type="SUPFAM" id="SSF50104">
    <property type="entry name" value="Translation proteins SH3-like domain"/>
    <property type="match status" value="1"/>
</dbReference>
<comment type="similarity">
    <text evidence="2">Belongs to the SPT5 family.</text>
</comment>
<accession>A0A8J8T6K7</accession>
<dbReference type="InterPro" id="IPR041976">
    <property type="entry name" value="KOW_Spt5_3"/>
</dbReference>
<dbReference type="InterPro" id="IPR039385">
    <property type="entry name" value="NGN_Euk"/>
</dbReference>
<dbReference type="GO" id="GO:0003735">
    <property type="term" value="F:structural constituent of ribosome"/>
    <property type="evidence" value="ECO:0007669"/>
    <property type="project" value="InterPro"/>
</dbReference>
<comment type="caution">
    <text evidence="7">The sequence shown here is derived from an EMBL/GenBank/DDBJ whole genome shotgun (WGS) entry which is preliminary data.</text>
</comment>
<dbReference type="InterPro" id="IPR005824">
    <property type="entry name" value="KOW"/>
</dbReference>
<dbReference type="PANTHER" id="PTHR11125:SF7">
    <property type="entry name" value="TRANSCRIPTION ELONGATION FACTOR SPT5"/>
    <property type="match status" value="1"/>
</dbReference>
<dbReference type="InterPro" id="IPR014722">
    <property type="entry name" value="Rib_uL2_dom2"/>
</dbReference>
<name>A0A8J8T6K7_HALGN</name>
<feature type="domain" description="KOW" evidence="6">
    <location>
        <begin position="443"/>
        <end position="470"/>
    </location>
</feature>
<feature type="domain" description="KOW" evidence="6">
    <location>
        <begin position="498"/>
        <end position="525"/>
    </location>
</feature>
<organism evidence="7 8">
    <name type="scientific">Halteria grandinella</name>
    <dbReference type="NCBI Taxonomy" id="5974"/>
    <lineage>
        <taxon>Eukaryota</taxon>
        <taxon>Sar</taxon>
        <taxon>Alveolata</taxon>
        <taxon>Ciliophora</taxon>
        <taxon>Intramacronucleata</taxon>
        <taxon>Spirotrichea</taxon>
        <taxon>Stichotrichia</taxon>
        <taxon>Sporadotrichida</taxon>
        <taxon>Halteriidae</taxon>
        <taxon>Halteria</taxon>
    </lineage>
</organism>
<dbReference type="AlphaFoldDB" id="A0A8J8T6K7"/>
<dbReference type="Pfam" id="PF03439">
    <property type="entry name" value="Spt5-NGN"/>
    <property type="match status" value="1"/>
</dbReference>
<keyword evidence="4" id="KW-0539">Nucleus</keyword>
<dbReference type="InterPro" id="IPR005825">
    <property type="entry name" value="Ribosomal_uL24_CS"/>
</dbReference>
<evidence type="ECO:0000256" key="3">
    <source>
        <dbReference type="ARBA" id="ARBA00023163"/>
    </source>
</evidence>
<evidence type="ECO:0000256" key="1">
    <source>
        <dbReference type="ARBA" id="ARBA00004123"/>
    </source>
</evidence>
<dbReference type="GO" id="GO:0003729">
    <property type="term" value="F:mRNA binding"/>
    <property type="evidence" value="ECO:0007669"/>
    <property type="project" value="TreeGrafter"/>
</dbReference>
<dbReference type="InterPro" id="IPR005100">
    <property type="entry name" value="NGN-domain"/>
</dbReference>
<dbReference type="OrthoDB" id="311385at2759"/>
<dbReference type="SMART" id="SM00739">
    <property type="entry name" value="KOW"/>
    <property type="match status" value="4"/>
</dbReference>
<dbReference type="EMBL" id="RRYP01002988">
    <property type="protein sequence ID" value="TNV84244.1"/>
    <property type="molecule type" value="Genomic_DNA"/>
</dbReference>
<dbReference type="GO" id="GO:0006368">
    <property type="term" value="P:transcription elongation by RNA polymerase II"/>
    <property type="evidence" value="ECO:0007669"/>
    <property type="project" value="TreeGrafter"/>
</dbReference>
<dbReference type="CDD" id="cd06081">
    <property type="entry name" value="KOW_Spt5_1"/>
    <property type="match status" value="1"/>
</dbReference>
<evidence type="ECO:0000259" key="6">
    <source>
        <dbReference type="SMART" id="SM00739"/>
    </source>
</evidence>
<dbReference type="InterPro" id="IPR041978">
    <property type="entry name" value="KOW_Spt5_5"/>
</dbReference>
<dbReference type="CDD" id="cd06083">
    <property type="entry name" value="KOW_Spt5_3"/>
    <property type="match status" value="1"/>
</dbReference>
<dbReference type="PANTHER" id="PTHR11125">
    <property type="entry name" value="SUPPRESSOR OF TY 5"/>
    <property type="match status" value="1"/>
</dbReference>
<keyword evidence="8" id="KW-1185">Reference proteome</keyword>
<feature type="domain" description="KOW" evidence="6">
    <location>
        <begin position="649"/>
        <end position="676"/>
    </location>
</feature>
<dbReference type="InterPro" id="IPR041973">
    <property type="entry name" value="KOW_Spt5_1"/>
</dbReference>
<comment type="subcellular location">
    <subcellularLocation>
        <location evidence="1">Nucleus</location>
    </subcellularLocation>
</comment>
<dbReference type="GO" id="GO:0032784">
    <property type="term" value="P:regulation of DNA-templated transcription elongation"/>
    <property type="evidence" value="ECO:0007669"/>
    <property type="project" value="InterPro"/>
</dbReference>
<feature type="region of interest" description="Disordered" evidence="5">
    <location>
        <begin position="1"/>
        <end position="171"/>
    </location>
</feature>
<keyword evidence="3" id="KW-0804">Transcription</keyword>
<dbReference type="InterPro" id="IPR039659">
    <property type="entry name" value="SPT5"/>
</dbReference>
<evidence type="ECO:0000256" key="4">
    <source>
        <dbReference type="ARBA" id="ARBA00023242"/>
    </source>
</evidence>
<dbReference type="Gene3D" id="3.30.70.940">
    <property type="entry name" value="NusG, N-terminal domain"/>
    <property type="match status" value="1"/>
</dbReference>
<dbReference type="GO" id="GO:0006412">
    <property type="term" value="P:translation"/>
    <property type="evidence" value="ECO:0007669"/>
    <property type="project" value="InterPro"/>
</dbReference>
<feature type="compositionally biased region" description="Acidic residues" evidence="5">
    <location>
        <begin position="143"/>
        <end position="159"/>
    </location>
</feature>
<feature type="region of interest" description="Disordered" evidence="5">
    <location>
        <begin position="819"/>
        <end position="860"/>
    </location>
</feature>
<dbReference type="Proteomes" id="UP000785679">
    <property type="component" value="Unassembled WGS sequence"/>
</dbReference>
<feature type="compositionally biased region" description="Basic residues" evidence="5">
    <location>
        <begin position="58"/>
        <end position="72"/>
    </location>
</feature>
<dbReference type="CDD" id="cd09888">
    <property type="entry name" value="NGN_Euk"/>
    <property type="match status" value="1"/>
</dbReference>
<dbReference type="InterPro" id="IPR036735">
    <property type="entry name" value="NGN_dom_sf"/>
</dbReference>
<feature type="compositionally biased region" description="Acidic residues" evidence="5">
    <location>
        <begin position="31"/>
        <end position="52"/>
    </location>
</feature>
<dbReference type="CDD" id="cd06084">
    <property type="entry name" value="KOW_Spt5_4"/>
    <property type="match status" value="1"/>
</dbReference>
<dbReference type="InterPro" id="IPR017071">
    <property type="entry name" value="TF_Spt5_eukaryote"/>
</dbReference>
<reference evidence="7" key="1">
    <citation type="submission" date="2019-06" db="EMBL/GenBank/DDBJ databases">
        <authorList>
            <person name="Zheng W."/>
        </authorList>
    </citation>
    <scope>NUCLEOTIDE SEQUENCE</scope>
    <source>
        <strain evidence="7">QDHG01</strain>
    </source>
</reference>
<feature type="domain" description="KOW" evidence="6">
    <location>
        <begin position="269"/>
        <end position="296"/>
    </location>
</feature>
<dbReference type="Gene3D" id="2.30.30.30">
    <property type="match status" value="2"/>
</dbReference>
<evidence type="ECO:0000313" key="7">
    <source>
        <dbReference type="EMBL" id="TNV84244.1"/>
    </source>
</evidence>
<dbReference type="PROSITE" id="PS01108">
    <property type="entry name" value="RIBOSOMAL_L24"/>
    <property type="match status" value="1"/>
</dbReference>
<dbReference type="Pfam" id="PF23290">
    <property type="entry name" value="KOW5_SPT5"/>
    <property type="match status" value="1"/>
</dbReference>
<protein>
    <recommendedName>
        <fullName evidence="6">KOW domain-containing protein</fullName>
    </recommendedName>
</protein>
<dbReference type="GO" id="GO:0005840">
    <property type="term" value="C:ribosome"/>
    <property type="evidence" value="ECO:0007669"/>
    <property type="project" value="InterPro"/>
</dbReference>
<evidence type="ECO:0000313" key="8">
    <source>
        <dbReference type="Proteomes" id="UP000785679"/>
    </source>
</evidence>
<dbReference type="GO" id="GO:0032044">
    <property type="term" value="C:DSIF complex"/>
    <property type="evidence" value="ECO:0007669"/>
    <property type="project" value="TreeGrafter"/>
</dbReference>